<comment type="subcellular location">
    <subcellularLocation>
        <location evidence="2">Nucleus</location>
    </subcellularLocation>
</comment>
<dbReference type="PANTHER" id="PTHR22930:SF85">
    <property type="entry name" value="GH03217P-RELATED"/>
    <property type="match status" value="1"/>
</dbReference>
<evidence type="ECO:0000256" key="3">
    <source>
        <dbReference type="ARBA" id="ARBA00006958"/>
    </source>
</evidence>
<keyword evidence="10" id="KW-1185">Reference proteome</keyword>
<keyword evidence="6" id="KW-0378">Hydrolase</keyword>
<dbReference type="InterPro" id="IPR027806">
    <property type="entry name" value="HARBI1_dom"/>
</dbReference>
<reference evidence="9" key="1">
    <citation type="submission" date="2022-11" db="EMBL/GenBank/DDBJ databases">
        <title>Centuries of genome instability and evolution in soft-shell clam transmissible cancer (bioRxiv).</title>
        <authorList>
            <person name="Hart S.F.M."/>
            <person name="Yonemitsu M.A."/>
            <person name="Giersch R.M."/>
            <person name="Beal B.F."/>
            <person name="Arriagada G."/>
            <person name="Davis B.W."/>
            <person name="Ostrander E.A."/>
            <person name="Goff S.P."/>
            <person name="Metzger M.J."/>
        </authorList>
    </citation>
    <scope>NUCLEOTIDE SEQUENCE</scope>
    <source>
        <strain evidence="9">MELC-2E11</strain>
        <tissue evidence="9">Siphon/mantle</tissue>
    </source>
</reference>
<evidence type="ECO:0000313" key="9">
    <source>
        <dbReference type="EMBL" id="WAR10350.1"/>
    </source>
</evidence>
<evidence type="ECO:0000256" key="4">
    <source>
        <dbReference type="ARBA" id="ARBA00022722"/>
    </source>
</evidence>
<dbReference type="Proteomes" id="UP001164746">
    <property type="component" value="Chromosome 7"/>
</dbReference>
<dbReference type="Pfam" id="PF13359">
    <property type="entry name" value="DDE_Tnp_4"/>
    <property type="match status" value="1"/>
</dbReference>
<evidence type="ECO:0000256" key="1">
    <source>
        <dbReference type="ARBA" id="ARBA00001968"/>
    </source>
</evidence>
<comment type="cofactor">
    <cofactor evidence="1">
        <name>a divalent metal cation</name>
        <dbReference type="ChEBI" id="CHEBI:60240"/>
    </cofactor>
</comment>
<keyword evidence="4" id="KW-0540">Nuclease</keyword>
<evidence type="ECO:0000256" key="2">
    <source>
        <dbReference type="ARBA" id="ARBA00004123"/>
    </source>
</evidence>
<accession>A0ABY7EKE9</accession>
<feature type="domain" description="DDE Tnp4" evidence="8">
    <location>
        <begin position="148"/>
        <end position="238"/>
    </location>
</feature>
<evidence type="ECO:0000313" key="10">
    <source>
        <dbReference type="Proteomes" id="UP001164746"/>
    </source>
</evidence>
<gene>
    <name evidence="9" type="ORF">MAR_035426</name>
</gene>
<evidence type="ECO:0000259" key="8">
    <source>
        <dbReference type="Pfam" id="PF13359"/>
    </source>
</evidence>
<dbReference type="EMBL" id="CP111018">
    <property type="protein sequence ID" value="WAR10350.1"/>
    <property type="molecule type" value="Genomic_DNA"/>
</dbReference>
<evidence type="ECO:0000256" key="6">
    <source>
        <dbReference type="ARBA" id="ARBA00022801"/>
    </source>
</evidence>
<name>A0ABY7EKE9_MYAAR</name>
<proteinExistence type="inferred from homology"/>
<evidence type="ECO:0000256" key="5">
    <source>
        <dbReference type="ARBA" id="ARBA00022723"/>
    </source>
</evidence>
<comment type="similarity">
    <text evidence="3">Belongs to the HARBI1 family.</text>
</comment>
<sequence>MATNICAAEKKMLIGSAWQFLEFQSRAVDIFAEQIDSDNNIFIISAAQIRENATRSINFFEETIPRYSFDEFRQHFRLTRPSFEIILTYLGSMEGQGPTNKGRKQIPLEKELLVTLWYLGNLESIRSISDRFNITRSSVSAPIYEEISKNKEKYIPEISYIIGDQAYPLLNWLMKKFPETGTLSTEKCLFNKCLSAKRQLIEQTFGILKGRFRKLKFMDISKTIDIPEIVIAACTLHNICSDTEEDLAFFFGNG</sequence>
<evidence type="ECO:0000256" key="7">
    <source>
        <dbReference type="ARBA" id="ARBA00023242"/>
    </source>
</evidence>
<dbReference type="InterPro" id="IPR045249">
    <property type="entry name" value="HARBI1-like"/>
</dbReference>
<protein>
    <recommendedName>
        <fullName evidence="8">DDE Tnp4 domain-containing protein</fullName>
    </recommendedName>
</protein>
<keyword evidence="7" id="KW-0539">Nucleus</keyword>
<keyword evidence="5" id="KW-0479">Metal-binding</keyword>
<organism evidence="9 10">
    <name type="scientific">Mya arenaria</name>
    <name type="common">Soft-shell clam</name>
    <dbReference type="NCBI Taxonomy" id="6604"/>
    <lineage>
        <taxon>Eukaryota</taxon>
        <taxon>Metazoa</taxon>
        <taxon>Spiralia</taxon>
        <taxon>Lophotrochozoa</taxon>
        <taxon>Mollusca</taxon>
        <taxon>Bivalvia</taxon>
        <taxon>Autobranchia</taxon>
        <taxon>Heteroconchia</taxon>
        <taxon>Euheterodonta</taxon>
        <taxon>Imparidentia</taxon>
        <taxon>Neoheterodontei</taxon>
        <taxon>Myida</taxon>
        <taxon>Myoidea</taxon>
        <taxon>Myidae</taxon>
        <taxon>Mya</taxon>
    </lineage>
</organism>
<dbReference type="PANTHER" id="PTHR22930">
    <property type="match status" value="1"/>
</dbReference>